<dbReference type="Proteomes" id="UP000039021">
    <property type="component" value="Unassembled WGS sequence"/>
</dbReference>
<accession>A0A916PAB0</accession>
<reference evidence="2" key="1">
    <citation type="submission" date="2015-03" db="EMBL/GenBank/DDBJ databases">
        <authorList>
            <consortium name="Pathogen Informatics"/>
        </authorList>
    </citation>
    <scope>NUCLEOTIDE SEQUENCE [LARGE SCALE GENOMIC DNA]</scope>
    <source>
        <strain evidence="2">N09902308</strain>
    </source>
</reference>
<name>A0A916PAB0_MYCTX</name>
<evidence type="ECO:0000313" key="2">
    <source>
        <dbReference type="Proteomes" id="UP000039021"/>
    </source>
</evidence>
<sequence>MRSTQFSALDAPVIPGAKIPVPPAGSAKAPLSWS</sequence>
<evidence type="ECO:0000313" key="1">
    <source>
        <dbReference type="EMBL" id="CPB86146.1"/>
    </source>
</evidence>
<protein>
    <submittedName>
        <fullName evidence="1">Uncharacterized protein</fullName>
    </submittedName>
</protein>
<comment type="caution">
    <text evidence="1">The sequence shown here is derived from an EMBL/GenBank/DDBJ whole genome shotgun (WGS) entry which is preliminary data.</text>
</comment>
<dbReference type="EMBL" id="CSBK01004402">
    <property type="protein sequence ID" value="CPB86146.1"/>
    <property type="molecule type" value="Genomic_DNA"/>
</dbReference>
<proteinExistence type="predicted"/>
<gene>
    <name evidence="1" type="ORF">ERS007739_05447</name>
</gene>
<organism evidence="1 2">
    <name type="scientific">Mycobacterium tuberculosis</name>
    <dbReference type="NCBI Taxonomy" id="1773"/>
    <lineage>
        <taxon>Bacteria</taxon>
        <taxon>Bacillati</taxon>
        <taxon>Actinomycetota</taxon>
        <taxon>Actinomycetes</taxon>
        <taxon>Mycobacteriales</taxon>
        <taxon>Mycobacteriaceae</taxon>
        <taxon>Mycobacterium</taxon>
        <taxon>Mycobacterium tuberculosis complex</taxon>
    </lineage>
</organism>
<dbReference type="AlphaFoldDB" id="A0A916PAB0"/>